<keyword evidence="4 7" id="KW-0689">Ribosomal protein</keyword>
<dbReference type="RefSeq" id="WP_129985035.1">
    <property type="nucleotide sequence ID" value="NZ_SDPU01000001.1"/>
</dbReference>
<evidence type="ECO:0000256" key="4">
    <source>
        <dbReference type="ARBA" id="ARBA00022980"/>
    </source>
</evidence>
<evidence type="ECO:0000256" key="8">
    <source>
        <dbReference type="SAM" id="MobiDB-lite"/>
    </source>
</evidence>
<feature type="compositionally biased region" description="Basic and acidic residues" evidence="8">
    <location>
        <begin position="39"/>
        <end position="51"/>
    </location>
</feature>
<dbReference type="EMBL" id="SDPU01000001">
    <property type="protein sequence ID" value="RYU15755.1"/>
    <property type="molecule type" value="Genomic_DNA"/>
</dbReference>
<dbReference type="Pfam" id="PF00573">
    <property type="entry name" value="Ribosomal_L4"/>
    <property type="match status" value="1"/>
</dbReference>
<dbReference type="OrthoDB" id="9803201at2"/>
<gene>
    <name evidence="7" type="primary">rplD</name>
    <name evidence="9" type="ORF">ETU37_01170</name>
</gene>
<evidence type="ECO:0000256" key="2">
    <source>
        <dbReference type="ARBA" id="ARBA00022730"/>
    </source>
</evidence>
<evidence type="ECO:0000256" key="5">
    <source>
        <dbReference type="ARBA" id="ARBA00023274"/>
    </source>
</evidence>
<dbReference type="Gene3D" id="3.40.1370.10">
    <property type="match status" value="1"/>
</dbReference>
<proteinExistence type="inferred from homology"/>
<feature type="region of interest" description="Disordered" evidence="8">
    <location>
        <begin position="35"/>
        <end position="96"/>
    </location>
</feature>
<evidence type="ECO:0000313" key="10">
    <source>
        <dbReference type="Proteomes" id="UP000291189"/>
    </source>
</evidence>
<protein>
    <recommendedName>
        <fullName evidence="6 7">Large ribosomal subunit protein uL4</fullName>
    </recommendedName>
</protein>
<comment type="similarity">
    <text evidence="1 7">Belongs to the universal ribosomal protein uL4 family.</text>
</comment>
<comment type="function">
    <text evidence="7">One of the primary rRNA binding proteins, this protein initially binds near the 5'-end of the 23S rRNA. It is important during the early stages of 50S assembly. It makes multiple contacts with different domains of the 23S rRNA in the assembled 50S subunit and ribosome.</text>
</comment>
<dbReference type="PANTHER" id="PTHR10746:SF6">
    <property type="entry name" value="LARGE RIBOSOMAL SUBUNIT PROTEIN UL4M"/>
    <property type="match status" value="1"/>
</dbReference>
<dbReference type="PANTHER" id="PTHR10746">
    <property type="entry name" value="50S RIBOSOMAL PROTEIN L4"/>
    <property type="match status" value="1"/>
</dbReference>
<dbReference type="NCBIfam" id="TIGR03953">
    <property type="entry name" value="rplD_bact"/>
    <property type="match status" value="1"/>
</dbReference>
<dbReference type="SUPFAM" id="SSF52166">
    <property type="entry name" value="Ribosomal protein L4"/>
    <property type="match status" value="1"/>
</dbReference>
<dbReference type="Proteomes" id="UP000291189">
    <property type="component" value="Unassembled WGS sequence"/>
</dbReference>
<name>A0A4Q5JCT3_9ACTN</name>
<evidence type="ECO:0000256" key="1">
    <source>
        <dbReference type="ARBA" id="ARBA00010528"/>
    </source>
</evidence>
<dbReference type="GO" id="GO:1990904">
    <property type="term" value="C:ribonucleoprotein complex"/>
    <property type="evidence" value="ECO:0007669"/>
    <property type="project" value="UniProtKB-KW"/>
</dbReference>
<dbReference type="FunFam" id="3.40.1370.10:FF:000004">
    <property type="entry name" value="50S ribosomal protein L4"/>
    <property type="match status" value="1"/>
</dbReference>
<comment type="caution">
    <text evidence="9">The sequence shown here is derived from an EMBL/GenBank/DDBJ whole genome shotgun (WGS) entry which is preliminary data.</text>
</comment>
<sequence length="299" mass="31504">MASVKTVKVDLPAEIFDVQVNIPLIHQVVVAQQAAARQGTHDTKSRGEVRGGGRKPYKQKGTGRARQGSTRAPQFAGGGTVHGPTPRSYDQRTPKKMKAAALRGALSDRARAGRVHVVESFVSGDKPSTKNALAALSSLSDRPRALVVLERGDDLTWLSLRNVDTVHILAVDQLNTYDVLLSDDVVFTKGAYDAFVAGPSTGKSVKAVATSTEAADIEDDKVGVVAEAPFEGAAAALEDGSAPAGYEIKGKSDSKKYHAPGGRWYDNTTADVWFKTAADAEAAGFVEAGAKASTEEADQ</sequence>
<evidence type="ECO:0000313" key="9">
    <source>
        <dbReference type="EMBL" id="RYU15755.1"/>
    </source>
</evidence>
<keyword evidence="2 7" id="KW-0699">rRNA-binding</keyword>
<evidence type="ECO:0000256" key="3">
    <source>
        <dbReference type="ARBA" id="ARBA00022884"/>
    </source>
</evidence>
<reference evidence="9 10" key="1">
    <citation type="submission" date="2019-01" db="EMBL/GenBank/DDBJ databases">
        <title>Nocardioides guangzhouensis sp. nov., an actinobacterium isolated from soil.</title>
        <authorList>
            <person name="Fu Y."/>
            <person name="Cai Y."/>
            <person name="Lin Z."/>
            <person name="Chen P."/>
        </authorList>
    </citation>
    <scope>NUCLEOTIDE SEQUENCE [LARGE SCALE GENOMIC DNA]</scope>
    <source>
        <strain evidence="9 10">NBRC 105384</strain>
    </source>
</reference>
<keyword evidence="5 7" id="KW-0687">Ribonucleoprotein</keyword>
<evidence type="ECO:0000256" key="6">
    <source>
        <dbReference type="ARBA" id="ARBA00035244"/>
    </source>
</evidence>
<keyword evidence="3 7" id="KW-0694">RNA-binding</keyword>
<dbReference type="InterPro" id="IPR002136">
    <property type="entry name" value="Ribosomal_uL4"/>
</dbReference>
<dbReference type="InterPro" id="IPR023574">
    <property type="entry name" value="Ribosomal_uL4_dom_sf"/>
</dbReference>
<dbReference type="HAMAP" id="MF_01328_B">
    <property type="entry name" value="Ribosomal_uL4_B"/>
    <property type="match status" value="1"/>
</dbReference>
<dbReference type="GO" id="GO:0019843">
    <property type="term" value="F:rRNA binding"/>
    <property type="evidence" value="ECO:0007669"/>
    <property type="project" value="UniProtKB-UniRule"/>
</dbReference>
<accession>A0A4Q5JCT3</accession>
<dbReference type="GO" id="GO:0003735">
    <property type="term" value="F:structural constituent of ribosome"/>
    <property type="evidence" value="ECO:0007669"/>
    <property type="project" value="InterPro"/>
</dbReference>
<keyword evidence="10" id="KW-1185">Reference proteome</keyword>
<evidence type="ECO:0000256" key="7">
    <source>
        <dbReference type="HAMAP-Rule" id="MF_01328"/>
    </source>
</evidence>
<dbReference type="GO" id="GO:0005840">
    <property type="term" value="C:ribosome"/>
    <property type="evidence" value="ECO:0007669"/>
    <property type="project" value="UniProtKB-KW"/>
</dbReference>
<feature type="compositionally biased region" description="Basic residues" evidence="8">
    <location>
        <begin position="52"/>
        <end position="63"/>
    </location>
</feature>
<dbReference type="AlphaFoldDB" id="A0A4Q5JCT3"/>
<dbReference type="InterPro" id="IPR013005">
    <property type="entry name" value="Ribosomal_uL4-like"/>
</dbReference>
<comment type="subunit">
    <text evidence="7">Part of the 50S ribosomal subunit.</text>
</comment>
<dbReference type="GO" id="GO:0006412">
    <property type="term" value="P:translation"/>
    <property type="evidence" value="ECO:0007669"/>
    <property type="project" value="UniProtKB-UniRule"/>
</dbReference>
<organism evidence="9 10">
    <name type="scientific">Nocardioides iriomotensis</name>
    <dbReference type="NCBI Taxonomy" id="715784"/>
    <lineage>
        <taxon>Bacteria</taxon>
        <taxon>Bacillati</taxon>
        <taxon>Actinomycetota</taxon>
        <taxon>Actinomycetes</taxon>
        <taxon>Propionibacteriales</taxon>
        <taxon>Nocardioidaceae</taxon>
        <taxon>Nocardioides</taxon>
    </lineage>
</organism>
<comment type="function">
    <text evidence="7">Forms part of the polypeptide exit tunnel.</text>
</comment>